<proteinExistence type="predicted"/>
<evidence type="ECO:0000256" key="3">
    <source>
        <dbReference type="ARBA" id="ARBA00022630"/>
    </source>
</evidence>
<dbReference type="InterPro" id="IPR050097">
    <property type="entry name" value="Ferredoxin-NADP_redctase_2"/>
</dbReference>
<evidence type="ECO:0000256" key="4">
    <source>
        <dbReference type="ARBA" id="ARBA00023002"/>
    </source>
</evidence>
<organism evidence="6 7">
    <name type="scientific">Bacillus weihaiensis</name>
    <dbReference type="NCBI Taxonomy" id="1547283"/>
    <lineage>
        <taxon>Bacteria</taxon>
        <taxon>Bacillati</taxon>
        <taxon>Bacillota</taxon>
        <taxon>Bacilli</taxon>
        <taxon>Bacillales</taxon>
        <taxon>Bacillaceae</taxon>
        <taxon>Bacillus</taxon>
    </lineage>
</organism>
<protein>
    <submittedName>
        <fullName evidence="6">Pyridine nucleotide-disulfide oxidoreductase</fullName>
    </submittedName>
</protein>
<dbReference type="InterPro" id="IPR023753">
    <property type="entry name" value="FAD/NAD-binding_dom"/>
</dbReference>
<dbReference type="PANTHER" id="PTHR48105">
    <property type="entry name" value="THIOREDOXIN REDUCTASE 1-RELATED-RELATED"/>
    <property type="match status" value="1"/>
</dbReference>
<evidence type="ECO:0000256" key="1">
    <source>
        <dbReference type="ARBA" id="ARBA00001974"/>
    </source>
</evidence>
<accession>A0A1L3MLT3</accession>
<dbReference type="AlphaFoldDB" id="A0A1L3MLT3"/>
<dbReference type="SUPFAM" id="SSF51905">
    <property type="entry name" value="FAD/NAD(P)-binding domain"/>
    <property type="match status" value="1"/>
</dbReference>
<evidence type="ECO:0000259" key="5">
    <source>
        <dbReference type="Pfam" id="PF07992"/>
    </source>
</evidence>
<dbReference type="PRINTS" id="PR00469">
    <property type="entry name" value="PNDRDTASEII"/>
</dbReference>
<gene>
    <name evidence="6" type="ORF">A9C19_00285</name>
</gene>
<dbReference type="Pfam" id="PF07992">
    <property type="entry name" value="Pyr_redox_2"/>
    <property type="match status" value="1"/>
</dbReference>
<dbReference type="Proteomes" id="UP000181936">
    <property type="component" value="Chromosome"/>
</dbReference>
<dbReference type="InterPro" id="IPR036188">
    <property type="entry name" value="FAD/NAD-bd_sf"/>
</dbReference>
<feature type="domain" description="FAD/NAD(P)-binding" evidence="5">
    <location>
        <begin position="7"/>
        <end position="289"/>
    </location>
</feature>
<evidence type="ECO:0000313" key="6">
    <source>
        <dbReference type="EMBL" id="APH03315.1"/>
    </source>
</evidence>
<comment type="subunit">
    <text evidence="2">Homodimer.</text>
</comment>
<keyword evidence="7" id="KW-1185">Reference proteome</keyword>
<sequence length="306" mass="33480">MMGENSYQCIIVGGGIAGLQAAIQLGRYMHHVVVIDSDDGRSNACRGYHNLLGWPNGVSGETLRSLGKSQAMNAGIEFKKDYVIRLQRQEVGFEVKTKKGEELKTKTILLSTGIKDHIPPIEGIAPCLGISVYVCPDCDGYEVRNRKTIILGSGNTGAKMALTLTYWTNQIVFVNHERKKIDHSILTSLKAKGIETIEGDIDEVIAEDKTEFRGVSLKDGRVISGEKGFIAFGGNTVHSELAHDVGVERLENKHVLVDPRTKETNITNIWAAGDVVAHSEQVSIAMADGCQAAIWIHKRLLEMDKG</sequence>
<reference evidence="6 7" key="1">
    <citation type="journal article" date="2016" name="Sci. Rep.">
        <title>Complete genome sequence and transcriptomic analysis of a novel marine strain Bacillus weihaiensis reveals the mechanism of brown algae degradation.</title>
        <authorList>
            <person name="Zhu Y."/>
            <person name="Chen P."/>
            <person name="Bao Y."/>
            <person name="Men Y."/>
            <person name="Zeng Y."/>
            <person name="Yang J."/>
            <person name="Sun J."/>
            <person name="Sun Y."/>
        </authorList>
    </citation>
    <scope>NUCLEOTIDE SEQUENCE [LARGE SCALE GENOMIC DNA]</scope>
    <source>
        <strain evidence="6 7">Alg07</strain>
    </source>
</reference>
<keyword evidence="3" id="KW-0285">Flavoprotein</keyword>
<evidence type="ECO:0000313" key="7">
    <source>
        <dbReference type="Proteomes" id="UP000181936"/>
    </source>
</evidence>
<dbReference type="STRING" id="1547283.A9C19_00285"/>
<keyword evidence="4" id="KW-0560">Oxidoreductase</keyword>
<dbReference type="KEGG" id="bwh:A9C19_00285"/>
<dbReference type="PRINTS" id="PR00368">
    <property type="entry name" value="FADPNR"/>
</dbReference>
<name>A0A1L3MLT3_9BACI</name>
<comment type="cofactor">
    <cofactor evidence="1">
        <name>FAD</name>
        <dbReference type="ChEBI" id="CHEBI:57692"/>
    </cofactor>
</comment>
<dbReference type="EMBL" id="CP016020">
    <property type="protein sequence ID" value="APH03315.1"/>
    <property type="molecule type" value="Genomic_DNA"/>
</dbReference>
<dbReference type="GO" id="GO:0016491">
    <property type="term" value="F:oxidoreductase activity"/>
    <property type="evidence" value="ECO:0007669"/>
    <property type="project" value="UniProtKB-KW"/>
</dbReference>
<evidence type="ECO:0000256" key="2">
    <source>
        <dbReference type="ARBA" id="ARBA00011738"/>
    </source>
</evidence>
<dbReference type="Gene3D" id="3.50.50.60">
    <property type="entry name" value="FAD/NAD(P)-binding domain"/>
    <property type="match status" value="2"/>
</dbReference>